<dbReference type="GO" id="GO:0070930">
    <property type="term" value="P:trans-translation-dependent protein tagging"/>
    <property type="evidence" value="ECO:0007669"/>
    <property type="project" value="TreeGrafter"/>
</dbReference>
<dbReference type="PANTHER" id="PTHR30308">
    <property type="entry name" value="TMRNA-BINDING COMPONENT OF TRANS-TRANSLATION TAGGING COMPLEX"/>
    <property type="match status" value="1"/>
</dbReference>
<keyword evidence="1 3" id="KW-0963">Cytoplasm</keyword>
<dbReference type="CDD" id="cd09294">
    <property type="entry name" value="SmpB"/>
    <property type="match status" value="1"/>
</dbReference>
<dbReference type="PROSITE" id="PS01317">
    <property type="entry name" value="SSRP"/>
    <property type="match status" value="1"/>
</dbReference>
<dbReference type="InterPro" id="IPR023620">
    <property type="entry name" value="SmpB"/>
</dbReference>
<protein>
    <recommendedName>
        <fullName evidence="3">SsrA-binding protein</fullName>
    </recommendedName>
    <alternativeName>
        <fullName evidence="3">Small protein B</fullName>
    </alternativeName>
</protein>
<evidence type="ECO:0000256" key="1">
    <source>
        <dbReference type="ARBA" id="ARBA00022490"/>
    </source>
</evidence>
<dbReference type="InterPro" id="IPR000037">
    <property type="entry name" value="SsrA-bd_prot"/>
</dbReference>
<dbReference type="Proteomes" id="UP000273977">
    <property type="component" value="Unassembled WGS sequence"/>
</dbReference>
<proteinExistence type="inferred from homology"/>
<name>A0A3N4GVR1_9LACT</name>
<sequence>MAKKPKQKNDDNVLASNRKASHDFTILDTIECGVVLTGTEIKSVRQSKINLKDGFARVERGEVWMYNVHISEFSQGNIFNHDPLRPRKLLLKKSQILKLEKDIQREGQTLVPLKVYLKHGYAKVLLGIAEGKKKYDKRRALKEKDMKREAQRALKN</sequence>
<dbReference type="NCBIfam" id="NF003843">
    <property type="entry name" value="PRK05422.1"/>
    <property type="match status" value="1"/>
</dbReference>
<dbReference type="Gene3D" id="2.40.280.10">
    <property type="match status" value="1"/>
</dbReference>
<dbReference type="NCBIfam" id="TIGR00086">
    <property type="entry name" value="smpB"/>
    <property type="match status" value="1"/>
</dbReference>
<dbReference type="EMBL" id="RKMG01000002">
    <property type="protein sequence ID" value="RPA64978.1"/>
    <property type="molecule type" value="Genomic_DNA"/>
</dbReference>
<accession>A0A3N4GVR1</accession>
<dbReference type="HAMAP" id="MF_00023">
    <property type="entry name" value="SmpB"/>
    <property type="match status" value="1"/>
</dbReference>
<dbReference type="RefSeq" id="WP_123779085.1">
    <property type="nucleotide sequence ID" value="NZ_RKMG01000002.1"/>
</dbReference>
<keyword evidence="5" id="KW-1185">Reference proteome</keyword>
<dbReference type="AlphaFoldDB" id="A0A3N4GVR1"/>
<comment type="subcellular location">
    <subcellularLocation>
        <location evidence="3">Cytoplasm</location>
    </subcellularLocation>
    <text evidence="3">The tmRNA-SmpB complex associates with stalled 70S ribosomes.</text>
</comment>
<dbReference type="PANTHER" id="PTHR30308:SF2">
    <property type="entry name" value="SSRA-BINDING PROTEIN"/>
    <property type="match status" value="1"/>
</dbReference>
<gene>
    <name evidence="3 4" type="primary">smpB</name>
    <name evidence="4" type="ORF">EF384_00770</name>
</gene>
<comment type="function">
    <text evidence="3">Required for rescue of stalled ribosomes mediated by trans-translation. Binds to transfer-messenger RNA (tmRNA), required for stable association of tmRNA with ribosomes. tmRNA and SmpB together mimic tRNA shape, replacing the anticodon stem-loop with SmpB. tmRNA is encoded by the ssrA gene; the 2 termini fold to resemble tRNA(Ala) and it encodes a 'tag peptide', a short internal open reading frame. During trans-translation Ala-aminoacylated tmRNA acts like a tRNA, entering the A-site of stalled ribosomes, displacing the stalled mRNA. The ribosome then switches to translate the ORF on the tmRNA; the nascent peptide is terminated with the 'tag peptide' encoded by the tmRNA and targeted for degradation. The ribosome is freed to recommence translation, which seems to be the essential function of trans-translation.</text>
</comment>
<comment type="similarity">
    <text evidence="3">Belongs to the SmpB family.</text>
</comment>
<dbReference type="Pfam" id="PF01668">
    <property type="entry name" value="SmpB"/>
    <property type="match status" value="1"/>
</dbReference>
<comment type="caution">
    <text evidence="4">The sequence shown here is derived from an EMBL/GenBank/DDBJ whole genome shotgun (WGS) entry which is preliminary data.</text>
</comment>
<dbReference type="SUPFAM" id="SSF74982">
    <property type="entry name" value="Small protein B (SmpB)"/>
    <property type="match status" value="1"/>
</dbReference>
<dbReference type="OrthoDB" id="9805462at2"/>
<evidence type="ECO:0000313" key="5">
    <source>
        <dbReference type="Proteomes" id="UP000273977"/>
    </source>
</evidence>
<dbReference type="GO" id="GO:0005829">
    <property type="term" value="C:cytosol"/>
    <property type="evidence" value="ECO:0007669"/>
    <property type="project" value="TreeGrafter"/>
</dbReference>
<keyword evidence="2 3" id="KW-0694">RNA-binding</keyword>
<evidence type="ECO:0000313" key="4">
    <source>
        <dbReference type="EMBL" id="RPA64978.1"/>
    </source>
</evidence>
<dbReference type="GO" id="GO:0070929">
    <property type="term" value="P:trans-translation"/>
    <property type="evidence" value="ECO:0007669"/>
    <property type="project" value="UniProtKB-UniRule"/>
</dbReference>
<dbReference type="GO" id="GO:0003723">
    <property type="term" value="F:RNA binding"/>
    <property type="evidence" value="ECO:0007669"/>
    <property type="project" value="UniProtKB-UniRule"/>
</dbReference>
<reference evidence="4 5" key="1">
    <citation type="submission" date="2018-11" db="EMBL/GenBank/DDBJ databases">
        <title>Aerococcus sp. SJQ22, whole genome shotgun sequence.</title>
        <authorList>
            <person name="Sun L."/>
            <person name="Gao X."/>
            <person name="Chen W."/>
            <person name="Huang K."/>
        </authorList>
    </citation>
    <scope>NUCLEOTIDE SEQUENCE [LARGE SCALE GENOMIC DNA]</scope>
    <source>
        <strain evidence="4 5">SJQ22</strain>
    </source>
</reference>
<dbReference type="InterPro" id="IPR020081">
    <property type="entry name" value="SsrA-bd_prot_CS"/>
</dbReference>
<evidence type="ECO:0000256" key="2">
    <source>
        <dbReference type="ARBA" id="ARBA00022884"/>
    </source>
</evidence>
<organism evidence="4 5">
    <name type="scientific">Aerococcus agrisoli</name>
    <dbReference type="NCBI Taxonomy" id="2487350"/>
    <lineage>
        <taxon>Bacteria</taxon>
        <taxon>Bacillati</taxon>
        <taxon>Bacillota</taxon>
        <taxon>Bacilli</taxon>
        <taxon>Lactobacillales</taxon>
        <taxon>Aerococcaceae</taxon>
        <taxon>Aerococcus</taxon>
    </lineage>
</organism>
<evidence type="ECO:0000256" key="3">
    <source>
        <dbReference type="HAMAP-Rule" id="MF_00023"/>
    </source>
</evidence>